<keyword evidence="2" id="KW-1185">Reference proteome</keyword>
<dbReference type="PROSITE" id="PS51257">
    <property type="entry name" value="PROKAR_LIPOPROTEIN"/>
    <property type="match status" value="1"/>
</dbReference>
<evidence type="ECO:0008006" key="3">
    <source>
        <dbReference type="Google" id="ProtNLM"/>
    </source>
</evidence>
<dbReference type="EMBL" id="VOSB01000012">
    <property type="protein sequence ID" value="TXE17487.1"/>
    <property type="molecule type" value="Genomic_DNA"/>
</dbReference>
<dbReference type="OrthoDB" id="1489643at2"/>
<evidence type="ECO:0000313" key="1">
    <source>
        <dbReference type="EMBL" id="TXE17487.1"/>
    </source>
</evidence>
<dbReference type="AlphaFoldDB" id="A0A5C7B9X8"/>
<dbReference type="Proteomes" id="UP000321938">
    <property type="component" value="Unassembled WGS sequence"/>
</dbReference>
<sequence length="393" mass="45943">MKKFLLLITIATVIVACNTTKSIEKQVNNGNYDIAINDALRKLSNNKSKKSKQASILLLKNAFNKATKRDLDRISYLKKDANPENFEDIYGLFQNLNNRQEQIKPILPLYYNGKEVKFQFSDYNTQIIKYKEETTNYLYGKAIILLETDDKLNARQAYDDFKYIDKINPNYKDVNALTNDALYKGQDIILITLKNNTEQIIPQRLETDLLNISTYGLNDLWTVYHNEKVADLNYDYNLSLIFKDIIMSPEQIKERQIIQEKLVKDGFKYVLDRNGNVKKDSLGNDIKEDKFTKVTCEYLETRQFKTSTIVATAEYTDTKTKQLIDRFPIESTFLFEHFFATYQGDKRAIDGVYLDYITNRVVPFPNTEQMIFDTGEDLKLRLKEIITRYNFKG</sequence>
<protein>
    <recommendedName>
        <fullName evidence="3">Lipoprotein</fullName>
    </recommendedName>
</protein>
<dbReference type="STRING" id="1123037.GCA_000425305_01858"/>
<comment type="caution">
    <text evidence="1">The sequence shown here is derived from an EMBL/GenBank/DDBJ whole genome shotgun (WGS) entry which is preliminary data.</text>
</comment>
<gene>
    <name evidence="1" type="ORF">ES692_09430</name>
</gene>
<dbReference type="RefSeq" id="WP_028871804.1">
    <property type="nucleotide sequence ID" value="NZ_VOSB01000012.1"/>
</dbReference>
<name>A0A5C7B9X8_9FLAO</name>
<proteinExistence type="predicted"/>
<accession>A0A5C7B9X8</accession>
<reference evidence="1 2" key="1">
    <citation type="submission" date="2019-08" db="EMBL/GenBank/DDBJ databases">
        <title>Genome of Psychroserpens burtonensis ACAM 167.</title>
        <authorList>
            <person name="Bowman J.P."/>
        </authorList>
    </citation>
    <scope>NUCLEOTIDE SEQUENCE [LARGE SCALE GENOMIC DNA]</scope>
    <source>
        <strain evidence="1 2">ACAM 167</strain>
    </source>
</reference>
<organism evidence="1 2">
    <name type="scientific">Psychroserpens burtonensis</name>
    <dbReference type="NCBI Taxonomy" id="49278"/>
    <lineage>
        <taxon>Bacteria</taxon>
        <taxon>Pseudomonadati</taxon>
        <taxon>Bacteroidota</taxon>
        <taxon>Flavobacteriia</taxon>
        <taxon>Flavobacteriales</taxon>
        <taxon>Flavobacteriaceae</taxon>
        <taxon>Psychroserpens</taxon>
    </lineage>
</organism>
<evidence type="ECO:0000313" key="2">
    <source>
        <dbReference type="Proteomes" id="UP000321938"/>
    </source>
</evidence>